<dbReference type="InterPro" id="IPR025618">
    <property type="entry name" value="YtpI"/>
</dbReference>
<evidence type="ECO:0000256" key="1">
    <source>
        <dbReference type="SAM" id="Phobius"/>
    </source>
</evidence>
<feature type="transmembrane region" description="Helical" evidence="1">
    <location>
        <begin position="61"/>
        <end position="78"/>
    </location>
</feature>
<evidence type="ECO:0000313" key="3">
    <source>
        <dbReference type="Proteomes" id="UP000823937"/>
    </source>
</evidence>
<reference evidence="2" key="2">
    <citation type="submission" date="2021-04" db="EMBL/GenBank/DDBJ databases">
        <authorList>
            <person name="Gilroy R."/>
        </authorList>
    </citation>
    <scope>NUCLEOTIDE SEQUENCE</scope>
    <source>
        <strain evidence="2">CHK169-2315</strain>
    </source>
</reference>
<organism evidence="2 3">
    <name type="scientific">Candidatus Pseudogracilibacillus intestinigallinarum</name>
    <dbReference type="NCBI Taxonomy" id="2838742"/>
    <lineage>
        <taxon>Bacteria</taxon>
        <taxon>Bacillati</taxon>
        <taxon>Bacillota</taxon>
        <taxon>Bacilli</taxon>
        <taxon>Bacillales</taxon>
        <taxon>Bacillaceae</taxon>
        <taxon>Pseudogracilibacillus</taxon>
    </lineage>
</organism>
<accession>A0A9D1PPH3</accession>
<feature type="transmembrane region" description="Helical" evidence="1">
    <location>
        <begin position="6"/>
        <end position="24"/>
    </location>
</feature>
<keyword evidence="1" id="KW-1133">Transmembrane helix</keyword>
<dbReference type="EMBL" id="DXHX01000124">
    <property type="protein sequence ID" value="HIV75139.1"/>
    <property type="molecule type" value="Genomic_DNA"/>
</dbReference>
<dbReference type="Proteomes" id="UP000823937">
    <property type="component" value="Unassembled WGS sequence"/>
</dbReference>
<sequence length="98" mass="11576">MFIFAALIIISIVLYIYYKVAILKTKDGLTQRYFNAKARIFLGLFLFSFGVNQYIAYQTKLILFISVVFLFLGGLQMFDGFKEAKHYRNEYKRLHPNE</sequence>
<reference evidence="2" key="1">
    <citation type="journal article" date="2021" name="PeerJ">
        <title>Extensive microbial diversity within the chicken gut microbiome revealed by metagenomics and culture.</title>
        <authorList>
            <person name="Gilroy R."/>
            <person name="Ravi A."/>
            <person name="Getino M."/>
            <person name="Pursley I."/>
            <person name="Horton D.L."/>
            <person name="Alikhan N.F."/>
            <person name="Baker D."/>
            <person name="Gharbi K."/>
            <person name="Hall N."/>
            <person name="Watson M."/>
            <person name="Adriaenssens E.M."/>
            <person name="Foster-Nyarko E."/>
            <person name="Jarju S."/>
            <person name="Secka A."/>
            <person name="Antonio M."/>
            <person name="Oren A."/>
            <person name="Chaudhuri R.R."/>
            <person name="La Ragione R."/>
            <person name="Hildebrand F."/>
            <person name="Pallen M.J."/>
        </authorList>
    </citation>
    <scope>NUCLEOTIDE SEQUENCE</scope>
    <source>
        <strain evidence="2">CHK169-2315</strain>
    </source>
</reference>
<protein>
    <submittedName>
        <fullName evidence="2">YtpI family protein</fullName>
    </submittedName>
</protein>
<comment type="caution">
    <text evidence="2">The sequence shown here is derived from an EMBL/GenBank/DDBJ whole genome shotgun (WGS) entry which is preliminary data.</text>
</comment>
<dbReference type="AlphaFoldDB" id="A0A9D1PPH3"/>
<keyword evidence="1" id="KW-0812">Transmembrane</keyword>
<proteinExistence type="predicted"/>
<dbReference type="Pfam" id="PF14007">
    <property type="entry name" value="YtpI"/>
    <property type="match status" value="1"/>
</dbReference>
<keyword evidence="1" id="KW-0472">Membrane</keyword>
<evidence type="ECO:0000313" key="2">
    <source>
        <dbReference type="EMBL" id="HIV75139.1"/>
    </source>
</evidence>
<name>A0A9D1PPH3_9BACI</name>
<gene>
    <name evidence="2" type="ORF">H9895_08695</name>
</gene>
<feature type="transmembrane region" description="Helical" evidence="1">
    <location>
        <begin position="36"/>
        <end position="55"/>
    </location>
</feature>